<proteinExistence type="predicted"/>
<gene>
    <name evidence="1" type="ORF">MKW98_008191</name>
</gene>
<evidence type="ECO:0000313" key="1">
    <source>
        <dbReference type="EMBL" id="KAI3836430.1"/>
    </source>
</evidence>
<organism evidence="1 2">
    <name type="scientific">Papaver atlanticum</name>
    <dbReference type="NCBI Taxonomy" id="357466"/>
    <lineage>
        <taxon>Eukaryota</taxon>
        <taxon>Viridiplantae</taxon>
        <taxon>Streptophyta</taxon>
        <taxon>Embryophyta</taxon>
        <taxon>Tracheophyta</taxon>
        <taxon>Spermatophyta</taxon>
        <taxon>Magnoliopsida</taxon>
        <taxon>Ranunculales</taxon>
        <taxon>Papaveraceae</taxon>
        <taxon>Papaveroideae</taxon>
        <taxon>Papaver</taxon>
    </lineage>
</organism>
<dbReference type="Proteomes" id="UP001202328">
    <property type="component" value="Unassembled WGS sequence"/>
</dbReference>
<dbReference type="EMBL" id="JAJJMB010017645">
    <property type="protein sequence ID" value="KAI3836430.1"/>
    <property type="molecule type" value="Genomic_DNA"/>
</dbReference>
<evidence type="ECO:0000313" key="2">
    <source>
        <dbReference type="Proteomes" id="UP001202328"/>
    </source>
</evidence>
<sequence>MRAAKPLGFTWRQSLCKLYIEFITQSNYGRKYIVNSILFPFPVFYNSGADTISNNLSSGMEGLPCGSVVNR</sequence>
<dbReference type="AlphaFoldDB" id="A0AAD4RW20"/>
<keyword evidence="2" id="KW-1185">Reference proteome</keyword>
<comment type="caution">
    <text evidence="1">The sequence shown here is derived from an EMBL/GenBank/DDBJ whole genome shotgun (WGS) entry which is preliminary data.</text>
</comment>
<protein>
    <submittedName>
        <fullName evidence="1">Uncharacterized protein</fullName>
    </submittedName>
</protein>
<accession>A0AAD4RW20</accession>
<name>A0AAD4RW20_9MAGN</name>
<reference evidence="1" key="1">
    <citation type="submission" date="2022-04" db="EMBL/GenBank/DDBJ databases">
        <title>A functionally conserved STORR gene fusion in Papaver species that diverged 16.8 million years ago.</title>
        <authorList>
            <person name="Catania T."/>
        </authorList>
    </citation>
    <scope>NUCLEOTIDE SEQUENCE</scope>
    <source>
        <strain evidence="1">S-188037</strain>
    </source>
</reference>